<dbReference type="eggNOG" id="arCOG02999">
    <property type="taxonomic scope" value="Archaea"/>
</dbReference>
<dbReference type="OrthoDB" id="82049at2157"/>
<dbReference type="Pfam" id="PF07883">
    <property type="entry name" value="Cupin_2"/>
    <property type="match status" value="1"/>
</dbReference>
<feature type="domain" description="Cupin type-2" evidence="1">
    <location>
        <begin position="97"/>
        <end position="150"/>
    </location>
</feature>
<dbReference type="Gene3D" id="2.60.120.10">
    <property type="entry name" value="Jelly Rolls"/>
    <property type="match status" value="1"/>
</dbReference>
<dbReference type="SUPFAM" id="SSF51182">
    <property type="entry name" value="RmlC-like cupins"/>
    <property type="match status" value="1"/>
</dbReference>
<evidence type="ECO:0000313" key="3">
    <source>
        <dbReference type="Proteomes" id="UP000011688"/>
    </source>
</evidence>
<keyword evidence="3" id="KW-1185">Reference proteome</keyword>
<comment type="caution">
    <text evidence="2">The sequence shown here is derived from an EMBL/GenBank/DDBJ whole genome shotgun (WGS) entry which is preliminary data.</text>
</comment>
<dbReference type="STRING" id="1227497.C491_10504"/>
<dbReference type="InterPro" id="IPR013096">
    <property type="entry name" value="Cupin_2"/>
</dbReference>
<evidence type="ECO:0000313" key="2">
    <source>
        <dbReference type="EMBL" id="ELY58220.1"/>
    </source>
</evidence>
<proteinExistence type="predicted"/>
<gene>
    <name evidence="2" type="ORF">C491_10504</name>
</gene>
<accession>L9X920</accession>
<dbReference type="AlphaFoldDB" id="L9X920"/>
<sequence>MATNAAGGILRRTVLKAGAAAGVLAMGGAASAADDTDDETNDVDEPDGFEVTVLGDHAPFVDDVTATFELTYADGETDEPTVVDLEDASTVVVAEATWEAGARSGWHRHPGMSVVHMVEGEIEHTMEDDCIPRTYAAGDAWIDPGHVHRADSEDGAFAYVTFLGIPEDEPPTEWVEPVDC</sequence>
<name>L9X920_9EURY</name>
<dbReference type="InterPro" id="IPR014710">
    <property type="entry name" value="RmlC-like_jellyroll"/>
</dbReference>
<dbReference type="Proteomes" id="UP000011688">
    <property type="component" value="Unassembled WGS sequence"/>
</dbReference>
<dbReference type="InterPro" id="IPR011051">
    <property type="entry name" value="RmlC_Cupin_sf"/>
</dbReference>
<dbReference type="EMBL" id="AOIB01000021">
    <property type="protein sequence ID" value="ELY58220.1"/>
    <property type="molecule type" value="Genomic_DNA"/>
</dbReference>
<dbReference type="PROSITE" id="PS51318">
    <property type="entry name" value="TAT"/>
    <property type="match status" value="1"/>
</dbReference>
<evidence type="ECO:0000259" key="1">
    <source>
        <dbReference type="Pfam" id="PF07883"/>
    </source>
</evidence>
<organism evidence="2 3">
    <name type="scientific">Natronococcus amylolyticus DSM 10524</name>
    <dbReference type="NCBI Taxonomy" id="1227497"/>
    <lineage>
        <taxon>Archaea</taxon>
        <taxon>Methanobacteriati</taxon>
        <taxon>Methanobacteriota</taxon>
        <taxon>Stenosarchaea group</taxon>
        <taxon>Halobacteria</taxon>
        <taxon>Halobacteriales</taxon>
        <taxon>Natrialbaceae</taxon>
        <taxon>Natronococcus</taxon>
    </lineage>
</organism>
<dbReference type="InterPro" id="IPR006311">
    <property type="entry name" value="TAT_signal"/>
</dbReference>
<protein>
    <submittedName>
        <fullName evidence="2">Cupin</fullName>
    </submittedName>
</protein>
<reference evidence="2 3" key="1">
    <citation type="journal article" date="2014" name="PLoS Genet.">
        <title>Phylogenetically driven sequencing of extremely halophilic archaea reveals strategies for static and dynamic osmo-response.</title>
        <authorList>
            <person name="Becker E.A."/>
            <person name="Seitzer P.M."/>
            <person name="Tritt A."/>
            <person name="Larsen D."/>
            <person name="Krusor M."/>
            <person name="Yao A.I."/>
            <person name="Wu D."/>
            <person name="Madern D."/>
            <person name="Eisen J.A."/>
            <person name="Darling A.E."/>
            <person name="Facciotti M.T."/>
        </authorList>
    </citation>
    <scope>NUCLEOTIDE SEQUENCE [LARGE SCALE GENOMIC DNA]</scope>
    <source>
        <strain evidence="2 3">DSM 10524</strain>
    </source>
</reference>
<dbReference type="RefSeq" id="WP_005555915.1">
    <property type="nucleotide sequence ID" value="NZ_AOIB01000021.1"/>
</dbReference>